<dbReference type="PANTHER" id="PTHR33490">
    <property type="entry name" value="BLR5614 PROTEIN-RELATED"/>
    <property type="match status" value="1"/>
</dbReference>
<dbReference type="RefSeq" id="WP_220229964.1">
    <property type="nucleotide sequence ID" value="NZ_JAICBX010000003.1"/>
</dbReference>
<sequence>MFYDITLRIEYVYDHDADSSRHMVRLYPADLPGKQRPVAANMTVKPKPGEWINRFDYFGNNFIELAFTEAHHEIAFTVQSRVEMFETSPLFDMSPRLSELGRDIAAQTRLEPWSPHNFVGPSPRVVLDEATRRYAQEVVGGDPNALQAVRAIGTALHRDMRFDPEATTVDTPMLEAFHARNGVCQDFTHIMISCLRGIGIPAGYVSGFLRTIPPPGQPRMEGADAMHAWVRAWCGSEIGWVEYDPTNAVAANTDHVVIARGRDYSDIAPVRGVMRSYGDHKTTQSVDVVPVE</sequence>
<dbReference type="Proteomes" id="UP001196509">
    <property type="component" value="Unassembled WGS sequence"/>
</dbReference>
<dbReference type="InterPro" id="IPR002931">
    <property type="entry name" value="Transglutaminase-like"/>
</dbReference>
<dbReference type="EMBL" id="JAICBX010000003">
    <property type="protein sequence ID" value="MBW8639266.1"/>
    <property type="molecule type" value="Genomic_DNA"/>
</dbReference>
<dbReference type="SUPFAM" id="SSF54001">
    <property type="entry name" value="Cysteine proteinases"/>
    <property type="match status" value="1"/>
</dbReference>
<keyword evidence="3" id="KW-1185">Reference proteome</keyword>
<dbReference type="InterPro" id="IPR038765">
    <property type="entry name" value="Papain-like_cys_pep_sf"/>
</dbReference>
<evidence type="ECO:0000313" key="3">
    <source>
        <dbReference type="Proteomes" id="UP001196509"/>
    </source>
</evidence>
<dbReference type="InterPro" id="IPR013589">
    <property type="entry name" value="Bac_transglu_N"/>
</dbReference>
<dbReference type="PANTHER" id="PTHR33490:SF7">
    <property type="entry name" value="BLR2979 PROTEIN"/>
    <property type="match status" value="1"/>
</dbReference>
<organism evidence="2 3">
    <name type="scientific">Flavimaribacter sediminis</name>
    <dbReference type="NCBI Taxonomy" id="2865987"/>
    <lineage>
        <taxon>Bacteria</taxon>
        <taxon>Pseudomonadati</taxon>
        <taxon>Pseudomonadota</taxon>
        <taxon>Alphaproteobacteria</taxon>
        <taxon>Hyphomicrobiales</taxon>
        <taxon>Rhizobiaceae</taxon>
        <taxon>Flavimaribacter</taxon>
    </lineage>
</organism>
<dbReference type="Pfam" id="PF08379">
    <property type="entry name" value="Bact_transglu_N"/>
    <property type="match status" value="1"/>
</dbReference>
<protein>
    <submittedName>
        <fullName evidence="2">Transglutaminase family protein</fullName>
    </submittedName>
</protein>
<dbReference type="SMART" id="SM00460">
    <property type="entry name" value="TGc"/>
    <property type="match status" value="1"/>
</dbReference>
<reference evidence="2" key="1">
    <citation type="submission" date="2021-08" db="EMBL/GenBank/DDBJ databases">
        <title>Hoeflea bacterium WL0058 sp. nov., isolated from the sediment.</title>
        <authorList>
            <person name="Wang L."/>
            <person name="Zhang D."/>
        </authorList>
    </citation>
    <scope>NUCLEOTIDE SEQUENCE</scope>
    <source>
        <strain evidence="2">WL0058</strain>
    </source>
</reference>
<comment type="caution">
    <text evidence="2">The sequence shown here is derived from an EMBL/GenBank/DDBJ whole genome shotgun (WGS) entry which is preliminary data.</text>
</comment>
<evidence type="ECO:0000313" key="2">
    <source>
        <dbReference type="EMBL" id="MBW8639266.1"/>
    </source>
</evidence>
<dbReference type="AlphaFoldDB" id="A0AAE2ZN58"/>
<evidence type="ECO:0000259" key="1">
    <source>
        <dbReference type="SMART" id="SM00460"/>
    </source>
</evidence>
<dbReference type="Pfam" id="PF01841">
    <property type="entry name" value="Transglut_core"/>
    <property type="match status" value="1"/>
</dbReference>
<gene>
    <name evidence="2" type="ORF">K1W69_18870</name>
</gene>
<accession>A0AAE2ZN58</accession>
<proteinExistence type="predicted"/>
<feature type="domain" description="Transglutaminase-like" evidence="1">
    <location>
        <begin position="176"/>
        <end position="247"/>
    </location>
</feature>
<dbReference type="Gene3D" id="3.10.620.30">
    <property type="match status" value="1"/>
</dbReference>
<name>A0AAE2ZN58_9HYPH</name>